<comment type="caution">
    <text evidence="2">The sequence shown here is derived from an EMBL/GenBank/DDBJ whole genome shotgun (WGS) entry which is preliminary data.</text>
</comment>
<accession>A0A420BID9</accession>
<keyword evidence="2" id="KW-0808">Transferase</keyword>
<dbReference type="InterPro" id="IPR000182">
    <property type="entry name" value="GNAT_dom"/>
</dbReference>
<name>A0A420BID9_SPHD1</name>
<feature type="domain" description="N-acetyltransferase" evidence="1">
    <location>
        <begin position="24"/>
        <end position="168"/>
    </location>
</feature>
<dbReference type="InterPro" id="IPR016181">
    <property type="entry name" value="Acyl_CoA_acyltransferase"/>
</dbReference>
<organism evidence="2 3">
    <name type="scientific">Sphingobacterium detergens</name>
    <dbReference type="NCBI Taxonomy" id="1145106"/>
    <lineage>
        <taxon>Bacteria</taxon>
        <taxon>Pseudomonadati</taxon>
        <taxon>Bacteroidota</taxon>
        <taxon>Sphingobacteriia</taxon>
        <taxon>Sphingobacteriales</taxon>
        <taxon>Sphingobacteriaceae</taxon>
        <taxon>Sphingobacterium</taxon>
    </lineage>
</organism>
<dbReference type="CDD" id="cd04301">
    <property type="entry name" value="NAT_SF"/>
    <property type="match status" value="1"/>
</dbReference>
<sequence length="309" mass="36464">MVQGKDPMIMENILIKDKNYRLCIGYQDNETLRLEFNRMTQHFWGFDFENYYQSGFWDDKCILYSLFDEDKIVAHITVSLFEQEGKKLIQLGTVMTDENYQRQGLSSFLLRRISSDFVHQIKGMFLFANNEVLDFYPKFDFFPVPEYTAFKTVKNTSMTTVWTKRKLNLDNAEDLKLFENLVEQAVSNTEFQTKSKGLALFYCYAYPVMGFKESIYYIDELNCAVVAQVENNILYMIELFSTNEVDLNAVINAFADFSFTEVVFGFTPKHTEGLEWRIWKEDDLQLFVTRELLSFFEEERMKVATLSHT</sequence>
<dbReference type="Pfam" id="PF00583">
    <property type="entry name" value="Acetyltransf_1"/>
    <property type="match status" value="1"/>
</dbReference>
<evidence type="ECO:0000313" key="3">
    <source>
        <dbReference type="Proteomes" id="UP000286246"/>
    </source>
</evidence>
<protein>
    <submittedName>
        <fullName evidence="2">Acetyltransferase (GNAT) family protein</fullName>
    </submittedName>
</protein>
<dbReference type="AlphaFoldDB" id="A0A420BID9"/>
<evidence type="ECO:0000259" key="1">
    <source>
        <dbReference type="PROSITE" id="PS51186"/>
    </source>
</evidence>
<proteinExistence type="predicted"/>
<dbReference type="RefSeq" id="WP_208642452.1">
    <property type="nucleotide sequence ID" value="NZ_RAPY01000001.1"/>
</dbReference>
<keyword evidence="3" id="KW-1185">Reference proteome</keyword>
<reference evidence="2 3" key="1">
    <citation type="submission" date="2018-09" db="EMBL/GenBank/DDBJ databases">
        <title>Genomic Encyclopedia of Type Strains, Phase III (KMG-III): the genomes of soil and plant-associated and newly described type strains.</title>
        <authorList>
            <person name="Whitman W."/>
        </authorList>
    </citation>
    <scope>NUCLEOTIDE SEQUENCE [LARGE SCALE GENOMIC DNA]</scope>
    <source>
        <strain evidence="2 3">CECT 7938</strain>
    </source>
</reference>
<evidence type="ECO:0000313" key="2">
    <source>
        <dbReference type="EMBL" id="RKE56531.1"/>
    </source>
</evidence>
<dbReference type="Gene3D" id="3.40.630.30">
    <property type="match status" value="1"/>
</dbReference>
<dbReference type="EMBL" id="RAPY01000001">
    <property type="protein sequence ID" value="RKE56531.1"/>
    <property type="molecule type" value="Genomic_DNA"/>
</dbReference>
<dbReference type="Proteomes" id="UP000286246">
    <property type="component" value="Unassembled WGS sequence"/>
</dbReference>
<dbReference type="SUPFAM" id="SSF55729">
    <property type="entry name" value="Acyl-CoA N-acyltransferases (Nat)"/>
    <property type="match status" value="1"/>
</dbReference>
<dbReference type="PROSITE" id="PS51186">
    <property type="entry name" value="GNAT"/>
    <property type="match status" value="1"/>
</dbReference>
<dbReference type="GO" id="GO:0016747">
    <property type="term" value="F:acyltransferase activity, transferring groups other than amino-acyl groups"/>
    <property type="evidence" value="ECO:0007669"/>
    <property type="project" value="InterPro"/>
</dbReference>
<gene>
    <name evidence="2" type="ORF">DFQ12_1396</name>
</gene>